<dbReference type="Proteomes" id="UP000183567">
    <property type="component" value="Unassembled WGS sequence"/>
</dbReference>
<keyword evidence="2" id="KW-1185">Reference proteome</keyword>
<dbReference type="AlphaFoldDB" id="A0A1J8R701"/>
<organism evidence="1 2">
    <name type="scientific">Rhizopogon vesiculosus</name>
    <dbReference type="NCBI Taxonomy" id="180088"/>
    <lineage>
        <taxon>Eukaryota</taxon>
        <taxon>Fungi</taxon>
        <taxon>Dikarya</taxon>
        <taxon>Basidiomycota</taxon>
        <taxon>Agaricomycotina</taxon>
        <taxon>Agaricomycetes</taxon>
        <taxon>Agaricomycetidae</taxon>
        <taxon>Boletales</taxon>
        <taxon>Suillineae</taxon>
        <taxon>Rhizopogonaceae</taxon>
        <taxon>Rhizopogon</taxon>
    </lineage>
</organism>
<proteinExistence type="predicted"/>
<evidence type="ECO:0000313" key="1">
    <source>
        <dbReference type="EMBL" id="OJA21417.1"/>
    </source>
</evidence>
<sequence length="104" mass="11514">MSDPTKVFVRPTGLLPLISVLGLVCIMCPDMVDVLTRSGGGERVNPTDQVNSSASVYSTFRFFPAFVRNVLGPRKTLMLGTWRYCTNISFKNASLFIGRPKKLL</sequence>
<dbReference type="EMBL" id="LVVM01000158">
    <property type="protein sequence ID" value="OJA21417.1"/>
    <property type="molecule type" value="Genomic_DNA"/>
</dbReference>
<accession>A0A1J8R701</accession>
<reference evidence="1 2" key="1">
    <citation type="submission" date="2016-03" db="EMBL/GenBank/DDBJ databases">
        <title>Comparative genomics of the ectomycorrhizal sister species Rhizopogon vinicolor and Rhizopogon vesiculosus (Basidiomycota: Boletales) reveals a divergence of the mating type B locus.</title>
        <authorList>
            <person name="Mujic A.B."/>
            <person name="Kuo A."/>
            <person name="Tritt A."/>
            <person name="Lipzen A."/>
            <person name="Chen C."/>
            <person name="Johnson J."/>
            <person name="Sharma A."/>
            <person name="Barry K."/>
            <person name="Grigoriev I.V."/>
            <person name="Spatafora J.W."/>
        </authorList>
    </citation>
    <scope>NUCLEOTIDE SEQUENCE [LARGE SCALE GENOMIC DNA]</scope>
    <source>
        <strain evidence="1 2">AM-OR11-056</strain>
    </source>
</reference>
<protein>
    <submittedName>
        <fullName evidence="1">Uncharacterized protein</fullName>
    </submittedName>
</protein>
<evidence type="ECO:0000313" key="2">
    <source>
        <dbReference type="Proteomes" id="UP000183567"/>
    </source>
</evidence>
<gene>
    <name evidence="1" type="ORF">AZE42_12795</name>
</gene>
<comment type="caution">
    <text evidence="1">The sequence shown here is derived from an EMBL/GenBank/DDBJ whole genome shotgun (WGS) entry which is preliminary data.</text>
</comment>
<name>A0A1J8R701_9AGAM</name>